<dbReference type="Pfam" id="PF06271">
    <property type="entry name" value="RDD"/>
    <property type="match status" value="1"/>
</dbReference>
<accession>A0A1J5QAU3</accession>
<keyword evidence="4 5" id="KW-0472">Membrane</keyword>
<feature type="transmembrane region" description="Helical" evidence="5">
    <location>
        <begin position="80"/>
        <end position="99"/>
    </location>
</feature>
<organism evidence="7">
    <name type="scientific">mine drainage metagenome</name>
    <dbReference type="NCBI Taxonomy" id="410659"/>
    <lineage>
        <taxon>unclassified sequences</taxon>
        <taxon>metagenomes</taxon>
        <taxon>ecological metagenomes</taxon>
    </lineage>
</organism>
<dbReference type="AlphaFoldDB" id="A0A1J5QAU3"/>
<evidence type="ECO:0000259" key="6">
    <source>
        <dbReference type="Pfam" id="PF06271"/>
    </source>
</evidence>
<reference evidence="7" key="1">
    <citation type="submission" date="2016-10" db="EMBL/GenBank/DDBJ databases">
        <title>Sequence of Gallionella enrichment culture.</title>
        <authorList>
            <person name="Poehlein A."/>
            <person name="Muehling M."/>
            <person name="Daniel R."/>
        </authorList>
    </citation>
    <scope>NUCLEOTIDE SEQUENCE</scope>
</reference>
<evidence type="ECO:0000256" key="1">
    <source>
        <dbReference type="ARBA" id="ARBA00004141"/>
    </source>
</evidence>
<dbReference type="InterPro" id="IPR010432">
    <property type="entry name" value="RDD"/>
</dbReference>
<proteinExistence type="predicted"/>
<evidence type="ECO:0000256" key="5">
    <source>
        <dbReference type="SAM" id="Phobius"/>
    </source>
</evidence>
<dbReference type="InterPro" id="IPR016795">
    <property type="entry name" value="UCP021697"/>
</dbReference>
<keyword evidence="2 5" id="KW-0812">Transmembrane</keyword>
<keyword evidence="3 5" id="KW-1133">Transmembrane helix</keyword>
<name>A0A1J5QAU3_9ZZZZ</name>
<sequence length="160" mass="17083">MTSDEGSGHERPLGRRAIGSWLGGASSINPKLGYPGERLGFPPIGPGSVGSMGRRLSALLIDWVASLLVALVFTHTWGGLVPLFVFYGELLVLTSLQGASAGQRFLRLRVVRVSDRGRVSVLGVVIRTLLLSLVVPATIYDRDGRGLHDRAAGTVVIRAR</sequence>
<protein>
    <submittedName>
        <fullName evidence="7">RDD family protein</fullName>
    </submittedName>
</protein>
<feature type="transmembrane region" description="Helical" evidence="5">
    <location>
        <begin position="119"/>
        <end position="140"/>
    </location>
</feature>
<dbReference type="GO" id="GO:0016020">
    <property type="term" value="C:membrane"/>
    <property type="evidence" value="ECO:0007669"/>
    <property type="project" value="UniProtKB-SubCell"/>
</dbReference>
<evidence type="ECO:0000256" key="4">
    <source>
        <dbReference type="ARBA" id="ARBA00023136"/>
    </source>
</evidence>
<dbReference type="PIRSF" id="PIRSF021697">
    <property type="entry name" value="UCP021697"/>
    <property type="match status" value="1"/>
</dbReference>
<comment type="subcellular location">
    <subcellularLocation>
        <location evidence="1">Membrane</location>
        <topology evidence="1">Multi-pass membrane protein</topology>
    </subcellularLocation>
</comment>
<dbReference type="EMBL" id="MLJW01001694">
    <property type="protein sequence ID" value="OIQ77103.1"/>
    <property type="molecule type" value="Genomic_DNA"/>
</dbReference>
<evidence type="ECO:0000256" key="2">
    <source>
        <dbReference type="ARBA" id="ARBA00022692"/>
    </source>
</evidence>
<evidence type="ECO:0000256" key="3">
    <source>
        <dbReference type="ARBA" id="ARBA00022989"/>
    </source>
</evidence>
<feature type="domain" description="RDD" evidence="6">
    <location>
        <begin position="50"/>
        <end position="153"/>
    </location>
</feature>
<gene>
    <name evidence="7" type="ORF">GALL_412070</name>
</gene>
<evidence type="ECO:0000313" key="7">
    <source>
        <dbReference type="EMBL" id="OIQ77103.1"/>
    </source>
</evidence>
<comment type="caution">
    <text evidence="7">The sequence shown here is derived from an EMBL/GenBank/DDBJ whole genome shotgun (WGS) entry which is preliminary data.</text>
</comment>